<proteinExistence type="predicted"/>
<dbReference type="GO" id="GO:0046872">
    <property type="term" value="F:metal ion binding"/>
    <property type="evidence" value="ECO:0007669"/>
    <property type="project" value="UniProtKB-KW"/>
</dbReference>
<protein>
    <recommendedName>
        <fullName evidence="6">Rieske domain-containing protein</fullName>
    </recommendedName>
</protein>
<keyword evidence="8" id="KW-1185">Reference proteome</keyword>
<keyword evidence="1" id="KW-0001">2Fe-2S</keyword>
<dbReference type="InterPro" id="IPR050584">
    <property type="entry name" value="Cholesterol_7-desaturase"/>
</dbReference>
<keyword evidence="5" id="KW-0411">Iron-sulfur</keyword>
<name>A0A4V2NH90_9BURK</name>
<dbReference type="PROSITE" id="PS51296">
    <property type="entry name" value="RIESKE"/>
    <property type="match status" value="1"/>
</dbReference>
<organism evidence="7 8">
    <name type="scientific">Paraburkholderia steynii</name>
    <dbReference type="NCBI Taxonomy" id="1245441"/>
    <lineage>
        <taxon>Bacteria</taxon>
        <taxon>Pseudomonadati</taxon>
        <taxon>Pseudomonadota</taxon>
        <taxon>Betaproteobacteria</taxon>
        <taxon>Burkholderiales</taxon>
        <taxon>Burkholderiaceae</taxon>
        <taxon>Paraburkholderia</taxon>
    </lineage>
</organism>
<dbReference type="EMBL" id="MWML01000051">
    <property type="protein sequence ID" value="TCG07898.1"/>
    <property type="molecule type" value="Genomic_DNA"/>
</dbReference>
<keyword evidence="3" id="KW-0560">Oxidoreductase</keyword>
<dbReference type="Proteomes" id="UP000294200">
    <property type="component" value="Unassembled WGS sequence"/>
</dbReference>
<dbReference type="Gene3D" id="3.90.380.10">
    <property type="entry name" value="Naphthalene 1,2-dioxygenase Alpha Subunit, Chain A, domain 1"/>
    <property type="match status" value="1"/>
</dbReference>
<dbReference type="SUPFAM" id="SSF55961">
    <property type="entry name" value="Bet v1-like"/>
    <property type="match status" value="1"/>
</dbReference>
<dbReference type="GO" id="GO:0051537">
    <property type="term" value="F:2 iron, 2 sulfur cluster binding"/>
    <property type="evidence" value="ECO:0007669"/>
    <property type="project" value="UniProtKB-KW"/>
</dbReference>
<feature type="domain" description="Rieske" evidence="6">
    <location>
        <begin position="34"/>
        <end position="136"/>
    </location>
</feature>
<comment type="caution">
    <text evidence="7">The sequence shown here is derived from an EMBL/GenBank/DDBJ whole genome shotgun (WGS) entry which is preliminary data.</text>
</comment>
<reference evidence="7 8" key="1">
    <citation type="submission" date="2017-02" db="EMBL/GenBank/DDBJ databases">
        <title>Paraburkholderia sophoroidis sp. nov. and Paraburkholderia steynii sp. nov. rhizobial symbionts of the fynbos legume Hypocalyptus sophoroides.</title>
        <authorList>
            <person name="Steenkamp E.T."/>
            <person name="Beukes C.W."/>
            <person name="Van Zyl E."/>
            <person name="Avontuur J."/>
            <person name="Chan W.Y."/>
            <person name="Hassen A."/>
            <person name="Palmer M."/>
            <person name="Mthombeni L."/>
            <person name="Phalane F."/>
            <person name="Sereme K."/>
            <person name="Venter S.N."/>
        </authorList>
    </citation>
    <scope>NUCLEOTIDE SEQUENCE [LARGE SCALE GENOMIC DNA]</scope>
    <source>
        <strain evidence="7 8">HC1.1ba</strain>
    </source>
</reference>
<evidence type="ECO:0000259" key="6">
    <source>
        <dbReference type="PROSITE" id="PS51296"/>
    </source>
</evidence>
<evidence type="ECO:0000256" key="2">
    <source>
        <dbReference type="ARBA" id="ARBA00022723"/>
    </source>
</evidence>
<evidence type="ECO:0000313" key="7">
    <source>
        <dbReference type="EMBL" id="TCG07898.1"/>
    </source>
</evidence>
<dbReference type="InterPro" id="IPR044043">
    <property type="entry name" value="VanA_C_cat"/>
</dbReference>
<dbReference type="GO" id="GO:0016491">
    <property type="term" value="F:oxidoreductase activity"/>
    <property type="evidence" value="ECO:0007669"/>
    <property type="project" value="UniProtKB-KW"/>
</dbReference>
<dbReference type="InterPro" id="IPR036922">
    <property type="entry name" value="Rieske_2Fe-2S_sf"/>
</dbReference>
<evidence type="ECO:0000256" key="1">
    <source>
        <dbReference type="ARBA" id="ARBA00022714"/>
    </source>
</evidence>
<dbReference type="SUPFAM" id="SSF50022">
    <property type="entry name" value="ISP domain"/>
    <property type="match status" value="1"/>
</dbReference>
<dbReference type="AlphaFoldDB" id="A0A4V2NH90"/>
<keyword evidence="4" id="KW-0408">Iron</keyword>
<dbReference type="Gene3D" id="2.102.10.10">
    <property type="entry name" value="Rieske [2Fe-2S] iron-sulphur domain"/>
    <property type="match status" value="1"/>
</dbReference>
<gene>
    <name evidence="7" type="ORF">BZM27_16215</name>
</gene>
<keyword evidence="2" id="KW-0479">Metal-binding</keyword>
<dbReference type="PANTHER" id="PTHR21266">
    <property type="entry name" value="IRON-SULFUR DOMAIN CONTAINING PROTEIN"/>
    <property type="match status" value="1"/>
</dbReference>
<dbReference type="InterPro" id="IPR017941">
    <property type="entry name" value="Rieske_2Fe-2S"/>
</dbReference>
<dbReference type="Pfam" id="PF19112">
    <property type="entry name" value="VanA_C"/>
    <property type="match status" value="1"/>
</dbReference>
<sequence>MELLDAASRAIERNKETATMYPLNGPLEYPLNSWYVAAWSEELKVDKLLPRTIASVPIVLFRTEDGEAVALDERCPHRRYPLSKGSLEKGIVTCSYHGFSFDGKGRCVHVPSMGKPVTAQKTQAYRLRERWNWVWVWLGDPQLAESTPLPDHSYVYENDSEWRFDAGGLVTLKARHMLLHENILDLSHLTYLHKNTVGSPRIASTKLRMSDLPNGVELRREVLSDSMDGTVLGEAMGIEGPVDRIMTQQFIAPCLHVTGPVIKSAADGGADPGRIFGSFRVIHGIVPETPKTTHYFWGFSRNFRHDDGFTELLRKTIRAAVDEDVDAAEAIERLLDPDADPDADINSPADAAAIKGRRIMQILVDSEARSADR</sequence>
<evidence type="ECO:0000256" key="3">
    <source>
        <dbReference type="ARBA" id="ARBA00023002"/>
    </source>
</evidence>
<dbReference type="PANTHER" id="PTHR21266:SF60">
    <property type="entry name" value="3-KETOSTEROID-9-ALPHA-MONOOXYGENASE, OXYGENASE COMPONENT"/>
    <property type="match status" value="1"/>
</dbReference>
<accession>A0A4V2NH90</accession>
<evidence type="ECO:0000256" key="5">
    <source>
        <dbReference type="ARBA" id="ARBA00023014"/>
    </source>
</evidence>
<evidence type="ECO:0000313" key="8">
    <source>
        <dbReference type="Proteomes" id="UP000294200"/>
    </source>
</evidence>
<dbReference type="Pfam" id="PF00355">
    <property type="entry name" value="Rieske"/>
    <property type="match status" value="1"/>
</dbReference>
<evidence type="ECO:0000256" key="4">
    <source>
        <dbReference type="ARBA" id="ARBA00023004"/>
    </source>
</evidence>